<gene>
    <name evidence="3" type="ORF">BP5553_02925</name>
</gene>
<protein>
    <submittedName>
        <fullName evidence="3">Uncharacterized protein</fullName>
    </submittedName>
</protein>
<feature type="compositionally biased region" description="Basic residues" evidence="1">
    <location>
        <begin position="35"/>
        <end position="56"/>
    </location>
</feature>
<sequence>MLPYLPALDISKSATSPPRPRHQVTRSISELTPTKFHRPHHSHQPHSHHRHFHRHEKGRDHVPESGRSNSQANGLNIGTSSSVGTPNESGDVSRRASVYGARREDGEEEERVVKKGQVKEEKEKGAHRARELRNAILGLNTLSNNTTRRLDNTYYSVLEKLSVLQNTIVAMKELAGMNRRVNEDFKAEGKGMIGDIRVQLNAFEGFTMQDKRIVGLQDRVKKGRAKVEVLGKRVEVVRERVEGWEKAEVEWQEKTRKRLRVLWLIMLVCGVGFIALVVFQYIPAGSQGQGGLKGNASSLAERIPHFEEIGKETFNMQERTENALEGLLNRTGASLEDDPRLRLFDEL</sequence>
<keyword evidence="2" id="KW-0472">Membrane</keyword>
<evidence type="ECO:0000256" key="2">
    <source>
        <dbReference type="SAM" id="Phobius"/>
    </source>
</evidence>
<feature type="compositionally biased region" description="Polar residues" evidence="1">
    <location>
        <begin position="66"/>
        <end position="90"/>
    </location>
</feature>
<dbReference type="AlphaFoldDB" id="A0A370TSS8"/>
<keyword evidence="4" id="KW-1185">Reference proteome</keyword>
<evidence type="ECO:0000313" key="3">
    <source>
        <dbReference type="EMBL" id="RDL38585.1"/>
    </source>
</evidence>
<dbReference type="STRING" id="2656787.A0A370TSS8"/>
<organism evidence="3 4">
    <name type="scientific">Venustampulla echinocandica</name>
    <dbReference type="NCBI Taxonomy" id="2656787"/>
    <lineage>
        <taxon>Eukaryota</taxon>
        <taxon>Fungi</taxon>
        <taxon>Dikarya</taxon>
        <taxon>Ascomycota</taxon>
        <taxon>Pezizomycotina</taxon>
        <taxon>Leotiomycetes</taxon>
        <taxon>Helotiales</taxon>
        <taxon>Pleuroascaceae</taxon>
        <taxon>Venustampulla</taxon>
    </lineage>
</organism>
<evidence type="ECO:0000256" key="1">
    <source>
        <dbReference type="SAM" id="MobiDB-lite"/>
    </source>
</evidence>
<dbReference type="OrthoDB" id="5419542at2759"/>
<feature type="compositionally biased region" description="Basic and acidic residues" evidence="1">
    <location>
        <begin position="101"/>
        <end position="127"/>
    </location>
</feature>
<dbReference type="RefSeq" id="XP_031871241.1">
    <property type="nucleotide sequence ID" value="XM_032011548.1"/>
</dbReference>
<dbReference type="Proteomes" id="UP000254866">
    <property type="component" value="Unassembled WGS sequence"/>
</dbReference>
<name>A0A370TSS8_9HELO</name>
<keyword evidence="2" id="KW-0812">Transmembrane</keyword>
<feature type="region of interest" description="Disordered" evidence="1">
    <location>
        <begin position="1"/>
        <end position="127"/>
    </location>
</feature>
<accession>A0A370TSS8</accession>
<feature type="transmembrane region" description="Helical" evidence="2">
    <location>
        <begin position="261"/>
        <end position="282"/>
    </location>
</feature>
<keyword evidence="2" id="KW-1133">Transmembrane helix</keyword>
<proteinExistence type="predicted"/>
<dbReference type="EMBL" id="NPIC01000002">
    <property type="protein sequence ID" value="RDL38585.1"/>
    <property type="molecule type" value="Genomic_DNA"/>
</dbReference>
<reference evidence="3 4" key="1">
    <citation type="journal article" date="2018" name="IMA Fungus">
        <title>IMA Genome-F 9: Draft genome sequence of Annulohypoxylon stygium, Aspergillus mulundensis, Berkeleyomyces basicola (syn. Thielaviopsis basicola), Ceratocystis smalleyi, two Cercospora beticola strains, Coleophoma cylindrospora, Fusarium fracticaudum, Phialophora cf. hyalina, and Morchella septimelata.</title>
        <authorList>
            <person name="Wingfield B.D."/>
            <person name="Bills G.F."/>
            <person name="Dong Y."/>
            <person name="Huang W."/>
            <person name="Nel W.J."/>
            <person name="Swalarsk-Parry B.S."/>
            <person name="Vaghefi N."/>
            <person name="Wilken P.M."/>
            <person name="An Z."/>
            <person name="de Beer Z.W."/>
            <person name="De Vos L."/>
            <person name="Chen L."/>
            <person name="Duong T.A."/>
            <person name="Gao Y."/>
            <person name="Hammerbacher A."/>
            <person name="Kikkert J.R."/>
            <person name="Li Y."/>
            <person name="Li H."/>
            <person name="Li K."/>
            <person name="Li Q."/>
            <person name="Liu X."/>
            <person name="Ma X."/>
            <person name="Naidoo K."/>
            <person name="Pethybridge S.J."/>
            <person name="Sun J."/>
            <person name="Steenkamp E.T."/>
            <person name="van der Nest M.A."/>
            <person name="van Wyk S."/>
            <person name="Wingfield M.J."/>
            <person name="Xiong C."/>
            <person name="Yue Q."/>
            <person name="Zhang X."/>
        </authorList>
    </citation>
    <scope>NUCLEOTIDE SEQUENCE [LARGE SCALE GENOMIC DNA]</scope>
    <source>
        <strain evidence="3 4">BP 5553</strain>
    </source>
</reference>
<dbReference type="GeneID" id="43595774"/>
<evidence type="ECO:0000313" key="4">
    <source>
        <dbReference type="Proteomes" id="UP000254866"/>
    </source>
</evidence>
<comment type="caution">
    <text evidence="3">The sequence shown here is derived from an EMBL/GenBank/DDBJ whole genome shotgun (WGS) entry which is preliminary data.</text>
</comment>